<dbReference type="Proteomes" id="UP000285793">
    <property type="component" value="Unassembled WGS sequence"/>
</dbReference>
<protein>
    <submittedName>
        <fullName evidence="1">Phage minor tail protein L</fullName>
    </submittedName>
</protein>
<organism evidence="1 2">
    <name type="scientific">Cronobacter malonaticus</name>
    <dbReference type="NCBI Taxonomy" id="413503"/>
    <lineage>
        <taxon>Bacteria</taxon>
        <taxon>Pseudomonadati</taxon>
        <taxon>Pseudomonadota</taxon>
        <taxon>Gammaproteobacteria</taxon>
        <taxon>Enterobacterales</taxon>
        <taxon>Enterobacteriaceae</taxon>
        <taxon>Cronobacter</taxon>
    </lineage>
</organism>
<accession>A0A423XQY3</accession>
<dbReference type="GO" id="GO:0030430">
    <property type="term" value="C:host cell cytoplasm"/>
    <property type="evidence" value="ECO:0007669"/>
    <property type="project" value="InterPro"/>
</dbReference>
<dbReference type="GO" id="GO:0051536">
    <property type="term" value="F:iron-sulfur cluster binding"/>
    <property type="evidence" value="ECO:0007669"/>
    <property type="project" value="InterPro"/>
</dbReference>
<dbReference type="NCBIfam" id="TIGR01600">
    <property type="entry name" value="phage_tail_L"/>
    <property type="match status" value="1"/>
</dbReference>
<dbReference type="GO" id="GO:0046718">
    <property type="term" value="P:symbiont entry into host cell"/>
    <property type="evidence" value="ECO:0007669"/>
    <property type="project" value="InterPro"/>
</dbReference>
<reference evidence="1 2" key="1">
    <citation type="journal article" date="2018" name="Front. Microbiol.">
        <title>An Investigation of an Acute Gastroenteritis Outbreak: Cronobacter sakazakii, a Potential Cause of Food-Borne Illness.</title>
        <authorList>
            <person name="Yong W."/>
            <person name="Guo B."/>
            <person name="Shi X."/>
            <person name="Cheng T."/>
            <person name="Chen M."/>
            <person name="Jiang X."/>
            <person name="Ye Y."/>
            <person name="Wang J."/>
            <person name="Xie G."/>
            <person name="Ding J."/>
        </authorList>
    </citation>
    <scope>NUCLEOTIDE SEQUENCE [LARGE SCALE GENOMIC DNA]</scope>
    <source>
        <strain evidence="1 2">S1</strain>
    </source>
</reference>
<evidence type="ECO:0000313" key="1">
    <source>
        <dbReference type="EMBL" id="ROW58792.1"/>
    </source>
</evidence>
<evidence type="ECO:0000313" key="2">
    <source>
        <dbReference type="Proteomes" id="UP000285793"/>
    </source>
</evidence>
<proteinExistence type="predicted"/>
<dbReference type="EMBL" id="PQJL01000022">
    <property type="protein sequence ID" value="ROW58792.1"/>
    <property type="molecule type" value="Genomic_DNA"/>
</dbReference>
<name>A0A423XQY3_9ENTR</name>
<dbReference type="InterPro" id="IPR006487">
    <property type="entry name" value="Phage_lambda_L"/>
</dbReference>
<dbReference type="RefSeq" id="WP_123949033.1">
    <property type="nucleotide sequence ID" value="NZ_PQJL01000022.1"/>
</dbReference>
<gene>
    <name evidence="1" type="ORF">C3E80_19535</name>
</gene>
<sequence length="250" mass="27110">MAISNDVQKLEPGDSVRLVTVDGSAFGAGVLRFHACTIPHTPEEIAASGGDTSKLAAKSIWFDDEEYGAWPFEITGLASSSDGQSAEPVLRIANLDGVVTALCLRFDDMVQAKVTILDTFGQYLDARTFPDGNSSADPGQYFRQVFYIDSKAAEDNEVVEFRLSSPMDLQGLLIPTRQITAVCTWGCRNKYRSGDGCTYNGPRMFDLKGNPVTDPAQDKCSGLLTDCKKRFGPDAQLDFGGFPGASLIRR</sequence>
<dbReference type="AlphaFoldDB" id="A0A423XQY3"/>
<comment type="caution">
    <text evidence="1">The sequence shown here is derived from an EMBL/GenBank/DDBJ whole genome shotgun (WGS) entry which is preliminary data.</text>
</comment>
<dbReference type="Pfam" id="PF05100">
    <property type="entry name" value="Phage_tail_L"/>
    <property type="match status" value="1"/>
</dbReference>